<comment type="caution">
    <text evidence="1">The sequence shown here is derived from an EMBL/GenBank/DDBJ whole genome shotgun (WGS) entry which is preliminary data.</text>
</comment>
<accession>A0A4Y1Z7S5</accession>
<organism evidence="1 2">
    <name type="scientific">Sporolactobacillus inulinus</name>
    <dbReference type="NCBI Taxonomy" id="2078"/>
    <lineage>
        <taxon>Bacteria</taxon>
        <taxon>Bacillati</taxon>
        <taxon>Bacillota</taxon>
        <taxon>Bacilli</taxon>
        <taxon>Bacillales</taxon>
        <taxon>Sporolactobacillaceae</taxon>
        <taxon>Sporolactobacillus</taxon>
    </lineage>
</organism>
<dbReference type="EMBL" id="BEXB01000003">
    <property type="protein sequence ID" value="GAY74996.1"/>
    <property type="molecule type" value="Genomic_DNA"/>
</dbReference>
<reference evidence="1 2" key="1">
    <citation type="submission" date="2017-11" db="EMBL/GenBank/DDBJ databases">
        <title>Draft Genome Sequence of Sporolactobacillus inulinus NBRC 111894 Isolated from Koso, a Japanese Sugar-Vegetable Fermented Beverage.</title>
        <authorList>
            <person name="Chiou T.Y."/>
            <person name="Oshima K."/>
            <person name="Suda W."/>
            <person name="Hattori M."/>
            <person name="Takahashi T."/>
        </authorList>
    </citation>
    <scope>NUCLEOTIDE SEQUENCE [LARGE SCALE GENOMIC DNA]</scope>
    <source>
        <strain evidence="1 2">NBRC111894</strain>
    </source>
</reference>
<evidence type="ECO:0000313" key="2">
    <source>
        <dbReference type="Proteomes" id="UP000319716"/>
    </source>
</evidence>
<name>A0A4Y1Z7S5_9BACL</name>
<gene>
    <name evidence="1" type="ORF">NBRC111894_550</name>
</gene>
<protein>
    <submittedName>
        <fullName evidence="1">Uncharacterized protein</fullName>
    </submittedName>
</protein>
<proteinExistence type="predicted"/>
<dbReference type="AlphaFoldDB" id="A0A4Y1Z7S5"/>
<evidence type="ECO:0000313" key="1">
    <source>
        <dbReference type="EMBL" id="GAY74996.1"/>
    </source>
</evidence>
<sequence length="37" mass="4356">MIEPVVSILWVDATIDTIRLYKTFTIRLYPFKSQALI</sequence>
<dbReference type="Proteomes" id="UP000319716">
    <property type="component" value="Unassembled WGS sequence"/>
</dbReference>